<organism evidence="4 5">
    <name type="scientific">Pseudolabrys taiwanensis</name>
    <dbReference type="NCBI Taxonomy" id="331696"/>
    <lineage>
        <taxon>Bacteria</taxon>
        <taxon>Pseudomonadati</taxon>
        <taxon>Pseudomonadota</taxon>
        <taxon>Alphaproteobacteria</taxon>
        <taxon>Hyphomicrobiales</taxon>
        <taxon>Xanthobacteraceae</taxon>
        <taxon>Pseudolabrys</taxon>
    </lineage>
</organism>
<dbReference type="Pfam" id="PF01494">
    <property type="entry name" value="FAD_binding_3"/>
    <property type="match status" value="1"/>
</dbReference>
<evidence type="ECO:0000259" key="3">
    <source>
        <dbReference type="Pfam" id="PF01494"/>
    </source>
</evidence>
<keyword evidence="2 4" id="KW-0503">Monooxygenase</keyword>
<name>A0A345ZUQ1_9HYPH</name>
<dbReference type="AlphaFoldDB" id="A0A345ZUQ1"/>
<feature type="domain" description="FAD-binding" evidence="3">
    <location>
        <begin position="9"/>
        <end position="351"/>
    </location>
</feature>
<reference evidence="4 5" key="1">
    <citation type="submission" date="2018-07" db="EMBL/GenBank/DDBJ databases">
        <authorList>
            <person name="Quirk P.G."/>
            <person name="Krulwich T.A."/>
        </authorList>
    </citation>
    <scope>NUCLEOTIDE SEQUENCE [LARGE SCALE GENOMIC DNA]</scope>
    <source>
        <strain evidence="4 5">CC-BB4</strain>
    </source>
</reference>
<proteinExistence type="predicted"/>
<evidence type="ECO:0000313" key="5">
    <source>
        <dbReference type="Proteomes" id="UP000254889"/>
    </source>
</evidence>
<dbReference type="PANTHER" id="PTHR13789">
    <property type="entry name" value="MONOOXYGENASE"/>
    <property type="match status" value="1"/>
</dbReference>
<sequence length="391" mass="43170">MQSSRSLIGIIGAGIGGLAVAAALRARGFNVRVFEQTLKFARVGAGIQMTPNPMKVLRALGVEPELRRISFEPVSGLNRDYDSGAVTNELPLRTAIEDRYGAPYLCAHRADLHTAIKNVVPDEVISFGRKLAGIEQGASSVTLTFTDGSTETVDALIAADGVHSVVRDAMLGKEEPRFTGRVAYRTTFPASLLGDKQIAPSRTKWWGPDRHIVIYYVTANRDEVYFVTSQPEDAGWMTRESWSTKGDVNVLREAFSAFHPEVRRVLESCPEVYKWALLARDPLPRWTEGRVVLLGDACHPMPPYMAQGAAMALEDAIVLARCLEGVEPEGFATAFKRYEWTRKPRASQIQQMSGKNTWMQHNTNPDWVYGYDAVTAPLTDSPVDPMVKIAS</sequence>
<dbReference type="InterPro" id="IPR002938">
    <property type="entry name" value="FAD-bd"/>
</dbReference>
<dbReference type="SUPFAM" id="SSF51905">
    <property type="entry name" value="FAD/NAD(P)-binding domain"/>
    <property type="match status" value="1"/>
</dbReference>
<dbReference type="GO" id="GO:0004497">
    <property type="term" value="F:monooxygenase activity"/>
    <property type="evidence" value="ECO:0007669"/>
    <property type="project" value="UniProtKB-KW"/>
</dbReference>
<dbReference type="InterPro" id="IPR050493">
    <property type="entry name" value="FAD-dep_Monooxygenase_BioMet"/>
</dbReference>
<dbReference type="SUPFAM" id="SSF54373">
    <property type="entry name" value="FAD-linked reductases, C-terminal domain"/>
    <property type="match status" value="1"/>
</dbReference>
<accession>A0A345ZUQ1</accession>
<dbReference type="EMBL" id="CP031417">
    <property type="protein sequence ID" value="AXK80648.1"/>
    <property type="molecule type" value="Genomic_DNA"/>
</dbReference>
<evidence type="ECO:0000313" key="4">
    <source>
        <dbReference type="EMBL" id="AXK80648.1"/>
    </source>
</evidence>
<dbReference type="Proteomes" id="UP000254889">
    <property type="component" value="Chromosome"/>
</dbReference>
<gene>
    <name evidence="4" type="ORF">DW352_09080</name>
</gene>
<keyword evidence="5" id="KW-1185">Reference proteome</keyword>
<dbReference type="Gene3D" id="3.50.50.60">
    <property type="entry name" value="FAD/NAD(P)-binding domain"/>
    <property type="match status" value="1"/>
</dbReference>
<keyword evidence="1" id="KW-0560">Oxidoreductase</keyword>
<dbReference type="PRINTS" id="PR00420">
    <property type="entry name" value="RNGMNOXGNASE"/>
</dbReference>
<dbReference type="KEGG" id="ptaw:DW352_09080"/>
<dbReference type="InterPro" id="IPR036188">
    <property type="entry name" value="FAD/NAD-bd_sf"/>
</dbReference>
<evidence type="ECO:0000256" key="2">
    <source>
        <dbReference type="ARBA" id="ARBA00023033"/>
    </source>
</evidence>
<evidence type="ECO:0000256" key="1">
    <source>
        <dbReference type="ARBA" id="ARBA00023002"/>
    </source>
</evidence>
<dbReference type="PANTHER" id="PTHR13789:SF309">
    <property type="entry name" value="PUTATIVE (AFU_ORTHOLOGUE AFUA_6G14510)-RELATED"/>
    <property type="match status" value="1"/>
</dbReference>
<dbReference type="OrthoDB" id="4230779at2"/>
<protein>
    <submittedName>
        <fullName evidence="4">Salicylate 1-monooxygenase</fullName>
    </submittedName>
</protein>
<dbReference type="GO" id="GO:0071949">
    <property type="term" value="F:FAD binding"/>
    <property type="evidence" value="ECO:0007669"/>
    <property type="project" value="InterPro"/>
</dbReference>